<dbReference type="InterPro" id="IPR057840">
    <property type="entry name" value="FimV_N"/>
</dbReference>
<dbReference type="InterPro" id="IPR036779">
    <property type="entry name" value="LysM_dom_sf"/>
</dbReference>
<dbReference type="InterPro" id="IPR020012">
    <property type="entry name" value="LysM_FimV"/>
</dbReference>
<evidence type="ECO:0000313" key="6">
    <source>
        <dbReference type="EMBL" id="ACX96537.1"/>
    </source>
</evidence>
<dbReference type="PROSITE" id="PS51782">
    <property type="entry name" value="LYSM"/>
    <property type="match status" value="1"/>
</dbReference>
<name>D0L1G4_HALNC</name>
<evidence type="ECO:0000256" key="3">
    <source>
        <dbReference type="SAM" id="Phobius"/>
    </source>
</evidence>
<dbReference type="KEGG" id="hna:Hneap_1714"/>
<feature type="region of interest" description="Disordered" evidence="2">
    <location>
        <begin position="276"/>
        <end position="296"/>
    </location>
</feature>
<feature type="compositionally biased region" description="Low complexity" evidence="2">
    <location>
        <begin position="281"/>
        <end position="292"/>
    </location>
</feature>
<dbReference type="HOGENOM" id="CLU_386241_0_0_6"/>
<sequence length="715" mass="76601">MRKLSWIIAGILCSAPVFVHAAELGDAKIASHLTERLDVKIPITGLNGVSLDQVKVRLAPEKYYQQAGLSLDGLAGNITFQITSEGKRNYVIVRSKRAISNPILSLLIQINAGDGSQVKEFDFLLDPPVHAERRAMAASQNSFTGNVAEPAKTSRPVQSTSSWTPVANVPDVKMGGTYHVKRGDTLYDIAKTAVADKSVPVRPMMQAIINANPNAFIDGNGNLMKAGSKLKVPERAAVATVAAATAATEKAAGVQAPEAASTEAKPKLQLLAVEPDKEKATAATPEAAAPAAGTVTGGEMTGVLPAIDTPAAPTADTMQQNNEAIASIDAKSEVMSKQISMLNDQLKQVQGLVSERNQNIEQLQQKIKESNEQTQLLKKQLEAQNNNFWLQWAPYLMGGVGLLIIILLLVAISRGRKREPVESTIYSTTGAVAGAGALATQPKVEMEPRVVAEVAPKAPTVPSASVVADSKSVIDEARLLISYNLHTQAHDLVEDAIAQQPNELSLYQELARMYSEANNTAELEKVLTRIDEKFGPEHRPNNEELAIYSPAPTMLEMESAEAGTEVSAPDQSDALDAIPDSAFSFDADLDLPSKESADTSLDFDEPNQDSPEVEAESDLEILSLEGAEEPAPTLDDIDLELGDNTHEVPETVEEALPDLEPEVETSVQDDTRLGLAEAFLGVGDQESYKMIAEEIESEGNPALIAALKKIEQKFS</sequence>
<evidence type="ECO:0000313" key="7">
    <source>
        <dbReference type="Proteomes" id="UP000009102"/>
    </source>
</evidence>
<gene>
    <name evidence="6" type="ordered locus">Hneap_1714</name>
</gene>
<keyword evidence="3" id="KW-0472">Membrane</keyword>
<dbReference type="InterPro" id="IPR011990">
    <property type="entry name" value="TPR-like_helical_dom_sf"/>
</dbReference>
<feature type="signal peptide" evidence="4">
    <location>
        <begin position="1"/>
        <end position="21"/>
    </location>
</feature>
<keyword evidence="3" id="KW-0812">Transmembrane</keyword>
<dbReference type="STRING" id="555778.Hneap_1714"/>
<dbReference type="OrthoDB" id="5298707at2"/>
<feature type="transmembrane region" description="Helical" evidence="3">
    <location>
        <begin position="392"/>
        <end position="412"/>
    </location>
</feature>
<dbReference type="NCBIfam" id="TIGR03505">
    <property type="entry name" value="FimV_core"/>
    <property type="match status" value="1"/>
</dbReference>
<dbReference type="Proteomes" id="UP000009102">
    <property type="component" value="Chromosome"/>
</dbReference>
<keyword evidence="7" id="KW-1185">Reference proteome</keyword>
<dbReference type="CDD" id="cd00118">
    <property type="entry name" value="LysM"/>
    <property type="match status" value="1"/>
</dbReference>
<feature type="region of interest" description="Disordered" evidence="2">
    <location>
        <begin position="140"/>
        <end position="162"/>
    </location>
</feature>
<dbReference type="EMBL" id="CP001801">
    <property type="protein sequence ID" value="ACX96537.1"/>
    <property type="molecule type" value="Genomic_DNA"/>
</dbReference>
<protein>
    <submittedName>
        <fullName evidence="6">FimV N-terminal domain protein</fullName>
    </submittedName>
</protein>
<feature type="chain" id="PRO_5003009919" evidence="4">
    <location>
        <begin position="22"/>
        <end position="715"/>
    </location>
</feature>
<keyword evidence="3" id="KW-1133">Transmembrane helix</keyword>
<feature type="region of interest" description="Disordered" evidence="2">
    <location>
        <begin position="586"/>
        <end position="615"/>
    </location>
</feature>
<reference evidence="6 7" key="1">
    <citation type="submission" date="2009-10" db="EMBL/GenBank/DDBJ databases">
        <title>Complete sequence of Halothiobacillus neapolitanus c2.</title>
        <authorList>
            <consortium name="US DOE Joint Genome Institute"/>
            <person name="Lucas S."/>
            <person name="Copeland A."/>
            <person name="Lapidus A."/>
            <person name="Glavina del Rio T."/>
            <person name="Tice H."/>
            <person name="Bruce D."/>
            <person name="Goodwin L."/>
            <person name="Pitluck S."/>
            <person name="Davenport K."/>
            <person name="Brettin T."/>
            <person name="Detter J.C."/>
            <person name="Han C."/>
            <person name="Tapia R."/>
            <person name="Larimer F."/>
            <person name="Land M."/>
            <person name="Hauser L."/>
            <person name="Kyrpides N."/>
            <person name="Mikhailova N."/>
            <person name="Kerfeld C."/>
            <person name="Cannon G."/>
            <person name="Heinhort S."/>
        </authorList>
    </citation>
    <scope>NUCLEOTIDE SEQUENCE [LARGE SCALE GENOMIC DNA]</scope>
    <source>
        <strain evidence="7">ATCC 23641 / c2</strain>
    </source>
</reference>
<dbReference type="eggNOG" id="COG3170">
    <property type="taxonomic scope" value="Bacteria"/>
</dbReference>
<keyword evidence="4" id="KW-0732">Signal</keyword>
<dbReference type="SMART" id="SM00257">
    <property type="entry name" value="LysM"/>
    <property type="match status" value="1"/>
</dbReference>
<accession>D0L1G4</accession>
<keyword evidence="1" id="KW-0175">Coiled coil</keyword>
<evidence type="ECO:0000259" key="5">
    <source>
        <dbReference type="PROSITE" id="PS51782"/>
    </source>
</evidence>
<dbReference type="Gene3D" id="1.25.40.10">
    <property type="entry name" value="Tetratricopeptide repeat domain"/>
    <property type="match status" value="1"/>
</dbReference>
<dbReference type="Pfam" id="PF25800">
    <property type="entry name" value="FimV_N"/>
    <property type="match status" value="1"/>
</dbReference>
<feature type="coiled-coil region" evidence="1">
    <location>
        <begin position="346"/>
        <end position="387"/>
    </location>
</feature>
<organism evidence="6 7">
    <name type="scientific">Halothiobacillus neapolitanus (strain ATCC 23641 / DSM 15147 / CIP 104769 / NCIMB 8539 / c2)</name>
    <name type="common">Thiobacillus neapolitanus</name>
    <dbReference type="NCBI Taxonomy" id="555778"/>
    <lineage>
        <taxon>Bacteria</taxon>
        <taxon>Pseudomonadati</taxon>
        <taxon>Pseudomonadota</taxon>
        <taxon>Gammaproteobacteria</taxon>
        <taxon>Chromatiales</taxon>
        <taxon>Halothiobacillaceae</taxon>
        <taxon>Halothiobacillus</taxon>
    </lineage>
</organism>
<feature type="compositionally biased region" description="Acidic residues" evidence="2">
    <location>
        <begin position="601"/>
        <end position="615"/>
    </location>
</feature>
<dbReference type="InterPro" id="IPR018392">
    <property type="entry name" value="LysM"/>
</dbReference>
<evidence type="ECO:0000256" key="1">
    <source>
        <dbReference type="SAM" id="Coils"/>
    </source>
</evidence>
<evidence type="ECO:0000256" key="4">
    <source>
        <dbReference type="SAM" id="SignalP"/>
    </source>
</evidence>
<evidence type="ECO:0000256" key="2">
    <source>
        <dbReference type="SAM" id="MobiDB-lite"/>
    </source>
</evidence>
<feature type="domain" description="LysM" evidence="5">
    <location>
        <begin position="176"/>
        <end position="232"/>
    </location>
</feature>
<dbReference type="AlphaFoldDB" id="D0L1G4"/>
<proteinExistence type="predicted"/>
<dbReference type="Gene3D" id="3.10.350.10">
    <property type="entry name" value="LysM domain"/>
    <property type="match status" value="1"/>
</dbReference>